<evidence type="ECO:0000256" key="3">
    <source>
        <dbReference type="ARBA" id="ARBA00022801"/>
    </source>
</evidence>
<dbReference type="Pfam" id="PF03200">
    <property type="entry name" value="Glyco_hydro_63"/>
    <property type="match status" value="1"/>
</dbReference>
<dbReference type="GO" id="GO:0009311">
    <property type="term" value="P:oligosaccharide metabolic process"/>
    <property type="evidence" value="ECO:0007669"/>
    <property type="project" value="UniProtKB-UniRule"/>
</dbReference>
<dbReference type="InterPro" id="IPR031631">
    <property type="entry name" value="Glyco_hydro_63N"/>
</dbReference>
<evidence type="ECO:0000313" key="15">
    <source>
        <dbReference type="EMBL" id="GAU96997.1"/>
    </source>
</evidence>
<keyword evidence="7" id="KW-0472">Membrane</keyword>
<keyword evidence="4 11" id="KW-0256">Endoplasmic reticulum</keyword>
<dbReference type="EC" id="3.2.1.106" evidence="10 11"/>
<evidence type="ECO:0000256" key="1">
    <source>
        <dbReference type="ARBA" id="ARBA00004648"/>
    </source>
</evidence>
<evidence type="ECO:0000256" key="8">
    <source>
        <dbReference type="ARBA" id="ARBA00023180"/>
    </source>
</evidence>
<comment type="caution">
    <text evidence="15">The sequence shown here is derived from an EMBL/GenBank/DDBJ whole genome shotgun (WGS) entry which is preliminary data.</text>
</comment>
<dbReference type="InterPro" id="IPR038518">
    <property type="entry name" value="Glyco_hydro_63N_sf"/>
</dbReference>
<evidence type="ECO:0000313" key="16">
    <source>
        <dbReference type="Proteomes" id="UP000186922"/>
    </source>
</evidence>
<accession>A0A1D1VB80</accession>
<gene>
    <name evidence="15" type="primary">RvY_08360-1</name>
    <name evidence="15" type="synonym">RvY_08360.1</name>
    <name evidence="15" type="ORF">RvY_08360</name>
</gene>
<feature type="domain" description="Glycosyl hydrolase family 63 N-terminal" evidence="14">
    <location>
        <begin position="45"/>
        <end position="201"/>
    </location>
</feature>
<dbReference type="Proteomes" id="UP000186922">
    <property type="component" value="Unassembled WGS sequence"/>
</dbReference>
<evidence type="ECO:0000259" key="13">
    <source>
        <dbReference type="Pfam" id="PF03200"/>
    </source>
</evidence>
<keyword evidence="8" id="KW-0325">Glycoprotein</keyword>
<keyword evidence="6" id="KW-1133">Transmembrane helix</keyword>
<evidence type="ECO:0000256" key="4">
    <source>
        <dbReference type="ARBA" id="ARBA00022824"/>
    </source>
</evidence>
<comment type="similarity">
    <text evidence="11">Belongs to the glycosyl hydrolase 63 family.</text>
</comment>
<evidence type="ECO:0000256" key="6">
    <source>
        <dbReference type="ARBA" id="ARBA00022989"/>
    </source>
</evidence>
<dbReference type="GO" id="GO:0004573">
    <property type="term" value="F:Glc3Man9GlcNAc2 oligosaccharide glucosidase activity"/>
    <property type="evidence" value="ECO:0007669"/>
    <property type="project" value="UniProtKB-UniRule"/>
</dbReference>
<feature type="chain" id="PRO_5008898240" description="Mannosyl-oligosaccharide glucosidase" evidence="12">
    <location>
        <begin position="21"/>
        <end position="382"/>
    </location>
</feature>
<dbReference type="STRING" id="947166.A0A1D1VB80"/>
<keyword evidence="16" id="KW-1185">Reference proteome</keyword>
<evidence type="ECO:0000256" key="10">
    <source>
        <dbReference type="ARBA" id="ARBA00038888"/>
    </source>
</evidence>
<evidence type="ECO:0000256" key="9">
    <source>
        <dbReference type="ARBA" id="ARBA00023295"/>
    </source>
</evidence>
<dbReference type="OrthoDB" id="410058at2759"/>
<dbReference type="GO" id="GO:0006487">
    <property type="term" value="P:protein N-linked glycosylation"/>
    <property type="evidence" value="ECO:0007669"/>
    <property type="project" value="UniProtKB-UniRule"/>
</dbReference>
<feature type="signal peptide" evidence="12">
    <location>
        <begin position="1"/>
        <end position="20"/>
    </location>
</feature>
<dbReference type="Pfam" id="PF16923">
    <property type="entry name" value="Glyco_hydro_63N"/>
    <property type="match status" value="1"/>
</dbReference>
<keyword evidence="5" id="KW-0735">Signal-anchor</keyword>
<dbReference type="Gene3D" id="2.70.98.110">
    <property type="entry name" value="Glycosyl hydrolase family 63, N-terminal domain"/>
    <property type="match status" value="1"/>
</dbReference>
<keyword evidence="9 11" id="KW-0326">Glycosidase</keyword>
<protein>
    <recommendedName>
        <fullName evidence="10 11">Mannosyl-oligosaccharide glucosidase</fullName>
        <ecNumber evidence="10 11">3.2.1.106</ecNumber>
    </recommendedName>
</protein>
<evidence type="ECO:0000256" key="12">
    <source>
        <dbReference type="SAM" id="SignalP"/>
    </source>
</evidence>
<dbReference type="EMBL" id="BDGG01000004">
    <property type="protein sequence ID" value="GAU96997.1"/>
    <property type="molecule type" value="Genomic_DNA"/>
</dbReference>
<evidence type="ECO:0000259" key="14">
    <source>
        <dbReference type="Pfam" id="PF16923"/>
    </source>
</evidence>
<reference evidence="15 16" key="1">
    <citation type="journal article" date="2016" name="Nat. Commun.">
        <title>Extremotolerant tardigrade genome and improved radiotolerance of human cultured cells by tardigrade-unique protein.</title>
        <authorList>
            <person name="Hashimoto T."/>
            <person name="Horikawa D.D."/>
            <person name="Saito Y."/>
            <person name="Kuwahara H."/>
            <person name="Kozuka-Hata H."/>
            <person name="Shin-I T."/>
            <person name="Minakuchi Y."/>
            <person name="Ohishi K."/>
            <person name="Motoyama A."/>
            <person name="Aizu T."/>
            <person name="Enomoto A."/>
            <person name="Kondo K."/>
            <person name="Tanaka S."/>
            <person name="Hara Y."/>
            <person name="Koshikawa S."/>
            <person name="Sagara H."/>
            <person name="Miura T."/>
            <person name="Yokobori S."/>
            <person name="Miyagawa K."/>
            <person name="Suzuki Y."/>
            <person name="Kubo T."/>
            <person name="Oyama M."/>
            <person name="Kohara Y."/>
            <person name="Fujiyama A."/>
            <person name="Arakawa K."/>
            <person name="Katayama T."/>
            <person name="Toyoda A."/>
            <person name="Kunieda T."/>
        </authorList>
    </citation>
    <scope>NUCLEOTIDE SEQUENCE [LARGE SCALE GENOMIC DNA]</scope>
    <source>
        <strain evidence="15 16">YOKOZUNA-1</strain>
    </source>
</reference>
<keyword evidence="12" id="KW-0732">Signal</keyword>
<evidence type="ECO:0000256" key="5">
    <source>
        <dbReference type="ARBA" id="ARBA00022968"/>
    </source>
</evidence>
<keyword evidence="2" id="KW-0812">Transmembrane</keyword>
<comment type="catalytic activity">
    <reaction evidence="11">
        <text>N(4)-(alpha-D-Glc-(1-&gt;2)-alpha-D-Glc-(1-&gt;3)-alpha-D-Glc-(1-&gt;3)-alpha-D-Man-(1-&gt;2)-alpha-D-Man-(1-&gt;2)-alpha-D-Man-(1-&gt;3)-[alpha-D-Man-(1-&gt;2)-alpha-D-Man-(1-&gt;3)-[alpha-D-Man-(1-&gt;2)-alpha-D-Man-(1-&gt;6)]-alpha-D-Man-(1-&gt;6)]-beta-D-Man-(1-&gt;4)-beta-D-GlcNAc-(1-&gt;4)-beta-D-GlcNAc)-L-asparaginyl-[protein] + H2O = N(4)-(alpha-D-Glc-(1-&gt;3)-alpha-D-Glc-(1-&gt;3)-alpha-D-Man-(1-&gt;2)-alpha-D-Man-(1-&gt;2)-alpha-D-Man-(1-&gt;3)-[alpha-D-Man-(1-&gt;2)-alpha-D-Man-(1-&gt;3)-[alpha-D-Man-(1-&gt;2)-alpha-D-Man-(1-&gt;6)]-alpha-D-Man-(1-&gt;6)]-beta-D-Man-(1-&gt;4)-beta-D-GlcNAc-(1-&gt;4)-beta-D-GlcNAc)-L-asparaginyl-[protein] + beta-D-glucose</text>
        <dbReference type="Rhea" id="RHEA:55988"/>
        <dbReference type="Rhea" id="RHEA-COMP:12806"/>
        <dbReference type="Rhea" id="RHEA-COMP:14355"/>
        <dbReference type="ChEBI" id="CHEBI:15377"/>
        <dbReference type="ChEBI" id="CHEBI:15903"/>
        <dbReference type="ChEBI" id="CHEBI:59082"/>
        <dbReference type="ChEBI" id="CHEBI:132537"/>
        <dbReference type="EC" id="3.2.1.106"/>
    </reaction>
</comment>
<comment type="function">
    <text evidence="11">Cleaves the distal alpha 1,2-linked glucose residue from the Glc(3)Man(9)GlcNAc(2) oligosaccharide precursor.</text>
</comment>
<dbReference type="InterPro" id="IPR004888">
    <property type="entry name" value="Glycoside_hydrolase_63"/>
</dbReference>
<comment type="subcellular location">
    <subcellularLocation>
        <location evidence="1 11">Endoplasmic reticulum membrane</location>
        <topology evidence="1 11">Single-pass type II membrane protein</topology>
    </subcellularLocation>
</comment>
<sequence length="382" mass="42925">MGIAAISLVVLSTGAGFVLAHVKDQKIVPRFAGPLIPYDRNYTTSLLWGTYRPGMYFGVQSRTSQSLEMGLMWFTYSGLGGGKLDIRHLCDQNDRLRYGWLDHDGRSFGYQEILDGYANISTSEQTSSWVARVSLQQNTQYRWSPKAANFRSKMSIIVYFKLEDAGKISPIVASDKLISLEGSTPSLGNFSIHFKRHSETDVGTVFGDETSSFVATTLTKWTELEKTILNNTGIKLGGIVSHSPNLIAVELAVFPNFTLDIVYETLRKEDDQSNSLASISAASLTEVILRKRRHFKEKLRKAFRVDEEHEDFAQAVSILGEEARSRVPDQFVVQNPDYANPPSFLLTAEAMLDRLDLDCPDETDKTLKFFTLAFPRLQAWHN</sequence>
<dbReference type="PANTHER" id="PTHR10412">
    <property type="entry name" value="MANNOSYL-OLIGOSACCHARIDE GLUCOSIDASE"/>
    <property type="match status" value="1"/>
</dbReference>
<dbReference type="InterPro" id="IPR031335">
    <property type="entry name" value="Glyco_hydro_63_C"/>
</dbReference>
<evidence type="ECO:0000256" key="11">
    <source>
        <dbReference type="RuleBase" id="RU368089"/>
    </source>
</evidence>
<dbReference type="PANTHER" id="PTHR10412:SF11">
    <property type="entry name" value="MANNOSYL-OLIGOSACCHARIDE GLUCOSIDASE"/>
    <property type="match status" value="1"/>
</dbReference>
<keyword evidence="3 11" id="KW-0378">Hydrolase</keyword>
<dbReference type="GO" id="GO:0005789">
    <property type="term" value="C:endoplasmic reticulum membrane"/>
    <property type="evidence" value="ECO:0007669"/>
    <property type="project" value="UniProtKB-SubCell"/>
</dbReference>
<name>A0A1D1VB80_RAMVA</name>
<dbReference type="AlphaFoldDB" id="A0A1D1VB80"/>
<evidence type="ECO:0000256" key="7">
    <source>
        <dbReference type="ARBA" id="ARBA00023136"/>
    </source>
</evidence>
<organism evidence="15 16">
    <name type="scientific">Ramazzottius varieornatus</name>
    <name type="common">Water bear</name>
    <name type="synonym">Tardigrade</name>
    <dbReference type="NCBI Taxonomy" id="947166"/>
    <lineage>
        <taxon>Eukaryota</taxon>
        <taxon>Metazoa</taxon>
        <taxon>Ecdysozoa</taxon>
        <taxon>Tardigrada</taxon>
        <taxon>Eutardigrada</taxon>
        <taxon>Parachela</taxon>
        <taxon>Hypsibioidea</taxon>
        <taxon>Ramazzottiidae</taxon>
        <taxon>Ramazzottius</taxon>
    </lineage>
</organism>
<proteinExistence type="inferred from homology"/>
<feature type="domain" description="Glycosyl hydrolase family 63 C-terminal" evidence="13">
    <location>
        <begin position="317"/>
        <end position="381"/>
    </location>
</feature>
<evidence type="ECO:0000256" key="2">
    <source>
        <dbReference type="ARBA" id="ARBA00022692"/>
    </source>
</evidence>